<organism evidence="1">
    <name type="scientific">marine sediment metagenome</name>
    <dbReference type="NCBI Taxonomy" id="412755"/>
    <lineage>
        <taxon>unclassified sequences</taxon>
        <taxon>metagenomes</taxon>
        <taxon>ecological metagenomes</taxon>
    </lineage>
</organism>
<accession>A0A0F9TUK0</accession>
<feature type="non-terminal residue" evidence="1">
    <location>
        <position position="1"/>
    </location>
</feature>
<reference evidence="1" key="1">
    <citation type="journal article" date="2015" name="Nature">
        <title>Complex archaea that bridge the gap between prokaryotes and eukaryotes.</title>
        <authorList>
            <person name="Spang A."/>
            <person name="Saw J.H."/>
            <person name="Jorgensen S.L."/>
            <person name="Zaremba-Niedzwiedzka K."/>
            <person name="Martijn J."/>
            <person name="Lind A.E."/>
            <person name="van Eijk R."/>
            <person name="Schleper C."/>
            <person name="Guy L."/>
            <person name="Ettema T.J."/>
        </authorList>
    </citation>
    <scope>NUCLEOTIDE SEQUENCE</scope>
</reference>
<proteinExistence type="predicted"/>
<evidence type="ECO:0000313" key="1">
    <source>
        <dbReference type="EMBL" id="KKN52771.1"/>
    </source>
</evidence>
<protein>
    <submittedName>
        <fullName evidence="1">Uncharacterized protein</fullName>
    </submittedName>
</protein>
<name>A0A0F9TUK0_9ZZZZ</name>
<comment type="caution">
    <text evidence="1">The sequence shown here is derived from an EMBL/GenBank/DDBJ whole genome shotgun (WGS) entry which is preliminary data.</text>
</comment>
<sequence length="38" mass="4368">IAKGFAKLAEKGLERAINLRLIKQLPVLKKERKVKHET</sequence>
<dbReference type="EMBL" id="LAZR01001004">
    <property type="protein sequence ID" value="KKN52771.1"/>
    <property type="molecule type" value="Genomic_DNA"/>
</dbReference>
<gene>
    <name evidence="1" type="ORF">LCGC14_0608890</name>
</gene>
<dbReference type="AlphaFoldDB" id="A0A0F9TUK0"/>